<dbReference type="InParanoid" id="C5LFM2"/>
<evidence type="ECO:0000259" key="7">
    <source>
        <dbReference type="PROSITE" id="PS50929"/>
    </source>
</evidence>
<dbReference type="PANTHER" id="PTHR11384">
    <property type="entry name" value="ATP-BINDING CASSETTE, SUB-FAMILY D MEMBER"/>
    <property type="match status" value="1"/>
</dbReference>
<dbReference type="GO" id="GO:0005886">
    <property type="term" value="C:plasma membrane"/>
    <property type="evidence" value="ECO:0007669"/>
    <property type="project" value="TreeGrafter"/>
</dbReference>
<dbReference type="GO" id="GO:1904680">
    <property type="term" value="F:peptide transmembrane transporter activity"/>
    <property type="evidence" value="ECO:0007669"/>
    <property type="project" value="InterPro"/>
</dbReference>
<dbReference type="Proteomes" id="UP000007800">
    <property type="component" value="Unassembled WGS sequence"/>
</dbReference>
<evidence type="ECO:0000256" key="1">
    <source>
        <dbReference type="ARBA" id="ARBA00008575"/>
    </source>
</evidence>
<keyword evidence="5 6" id="KW-0472">Membrane</keyword>
<dbReference type="GeneID" id="9037332"/>
<dbReference type="EMBL" id="GG681542">
    <property type="protein sequence ID" value="EER04474.1"/>
    <property type="molecule type" value="Genomic_DNA"/>
</dbReference>
<dbReference type="GO" id="GO:0016887">
    <property type="term" value="F:ATP hydrolysis activity"/>
    <property type="evidence" value="ECO:0007669"/>
    <property type="project" value="InterPro"/>
</dbReference>
<dbReference type="Pfam" id="PF05992">
    <property type="entry name" value="SbmA_BacA"/>
    <property type="match status" value="1"/>
</dbReference>
<dbReference type="Gene3D" id="3.40.50.300">
    <property type="entry name" value="P-loop containing nucleotide triphosphate hydrolases"/>
    <property type="match status" value="1"/>
</dbReference>
<comment type="similarity">
    <text evidence="1">Belongs to the ABC transporter superfamily. ABCD family. Peroxisomal fatty acyl CoA transporter (TC 3.A.1.203) subfamily.</text>
</comment>
<evidence type="ECO:0000313" key="8">
    <source>
        <dbReference type="EMBL" id="EER04474.1"/>
    </source>
</evidence>
<name>C5LFM2_PERM5</name>
<dbReference type="InterPro" id="IPR036640">
    <property type="entry name" value="ABC1_TM_sf"/>
</dbReference>
<dbReference type="OrthoDB" id="415483at2759"/>
<dbReference type="SUPFAM" id="SSF90123">
    <property type="entry name" value="ABC transporter transmembrane region"/>
    <property type="match status" value="1"/>
</dbReference>
<dbReference type="PROSITE" id="PS50929">
    <property type="entry name" value="ABC_TM1F"/>
    <property type="match status" value="1"/>
</dbReference>
<keyword evidence="2" id="KW-0813">Transport</keyword>
<dbReference type="InterPro" id="IPR003439">
    <property type="entry name" value="ABC_transporter-like_ATP-bd"/>
</dbReference>
<feature type="transmembrane region" description="Helical" evidence="6">
    <location>
        <begin position="14"/>
        <end position="33"/>
    </location>
</feature>
<evidence type="ECO:0000256" key="5">
    <source>
        <dbReference type="ARBA" id="ARBA00023136"/>
    </source>
</evidence>
<dbReference type="PANTHER" id="PTHR11384:SF59">
    <property type="entry name" value="LYSOSOMAL COBALAMIN TRANSPORTER ABCD4"/>
    <property type="match status" value="1"/>
</dbReference>
<proteinExistence type="inferred from homology"/>
<evidence type="ECO:0000256" key="4">
    <source>
        <dbReference type="ARBA" id="ARBA00022989"/>
    </source>
</evidence>
<reference evidence="8 9" key="1">
    <citation type="submission" date="2008-07" db="EMBL/GenBank/DDBJ databases">
        <authorList>
            <person name="El-Sayed N."/>
            <person name="Caler E."/>
            <person name="Inman J."/>
            <person name="Amedeo P."/>
            <person name="Hass B."/>
            <person name="Wortman J."/>
        </authorList>
    </citation>
    <scope>NUCLEOTIDE SEQUENCE [LARGE SCALE GENOMIC DNA]</scope>
    <source>
        <strain evidence="9">ATCC 50983 / TXsc</strain>
    </source>
</reference>
<dbReference type="RefSeq" id="XP_002772658.1">
    <property type="nucleotide sequence ID" value="XM_002772612.1"/>
</dbReference>
<evidence type="ECO:0000313" key="9">
    <source>
        <dbReference type="Proteomes" id="UP000007800"/>
    </source>
</evidence>
<dbReference type="GO" id="GO:0140359">
    <property type="term" value="F:ABC-type transporter activity"/>
    <property type="evidence" value="ECO:0007669"/>
    <property type="project" value="InterPro"/>
</dbReference>
<dbReference type="Pfam" id="PF00005">
    <property type="entry name" value="ABC_tran"/>
    <property type="match status" value="1"/>
</dbReference>
<evidence type="ECO:0000256" key="3">
    <source>
        <dbReference type="ARBA" id="ARBA00022692"/>
    </source>
</evidence>
<gene>
    <name evidence="8" type="ORF">Pmar_PMAR019476</name>
</gene>
<dbReference type="InterPro" id="IPR011527">
    <property type="entry name" value="ABC1_TM_dom"/>
</dbReference>
<organism evidence="9">
    <name type="scientific">Perkinsus marinus (strain ATCC 50983 / TXsc)</name>
    <dbReference type="NCBI Taxonomy" id="423536"/>
    <lineage>
        <taxon>Eukaryota</taxon>
        <taxon>Sar</taxon>
        <taxon>Alveolata</taxon>
        <taxon>Perkinsozoa</taxon>
        <taxon>Perkinsea</taxon>
        <taxon>Perkinsida</taxon>
        <taxon>Perkinsidae</taxon>
        <taxon>Perkinsus</taxon>
    </lineage>
</organism>
<accession>C5LFM2</accession>
<dbReference type="Gene3D" id="1.20.1560.10">
    <property type="entry name" value="ABC transporter type 1, transmembrane domain"/>
    <property type="match status" value="1"/>
</dbReference>
<keyword evidence="3 6" id="KW-0812">Transmembrane</keyword>
<dbReference type="InterPro" id="IPR009248">
    <property type="entry name" value="SbmA_BacA"/>
</dbReference>
<feature type="domain" description="ABC transmembrane type-1" evidence="7">
    <location>
        <begin position="12"/>
        <end position="158"/>
    </location>
</feature>
<dbReference type="InterPro" id="IPR027417">
    <property type="entry name" value="P-loop_NTPase"/>
</dbReference>
<dbReference type="GO" id="GO:0005524">
    <property type="term" value="F:ATP binding"/>
    <property type="evidence" value="ECO:0007669"/>
    <property type="project" value="InterPro"/>
</dbReference>
<evidence type="ECO:0000256" key="2">
    <source>
        <dbReference type="ARBA" id="ARBA00022448"/>
    </source>
</evidence>
<dbReference type="InterPro" id="IPR050835">
    <property type="entry name" value="ABC_transporter_sub-D"/>
</dbReference>
<sequence>MDAFGVHGLRLPGWLLYTSLVYCLLGSLGTHLVGQRLIVLDYAAQRVEADFRSDLIRIRDHGEAVAMLHAQGRELSRLERSFMNIKRITYESMFVTKRLKLFDSFFEYTGSIFPLFVLSGAYFSSEITLGHLNQTVHALRYVLEALKWFVQSYGIIIKWRAAGNRLYEFESTLNLLSKSRSGLKPIPGDDDSLSLESCDVYTPTETKGLFFLPGKEEDDLALLTEVNLKIGKGEWTLLSGPEGSGKTSLLRALAGVWP</sequence>
<keyword evidence="4 6" id="KW-1133">Transmembrane helix</keyword>
<dbReference type="AlphaFoldDB" id="C5LFM2"/>
<dbReference type="GO" id="GO:0015833">
    <property type="term" value="P:peptide transport"/>
    <property type="evidence" value="ECO:0007669"/>
    <property type="project" value="InterPro"/>
</dbReference>
<keyword evidence="9" id="KW-1185">Reference proteome</keyword>
<protein>
    <recommendedName>
        <fullName evidence="7">ABC transmembrane type-1 domain-containing protein</fullName>
    </recommendedName>
</protein>
<evidence type="ECO:0000256" key="6">
    <source>
        <dbReference type="SAM" id="Phobius"/>
    </source>
</evidence>
<dbReference type="SUPFAM" id="SSF52540">
    <property type="entry name" value="P-loop containing nucleoside triphosphate hydrolases"/>
    <property type="match status" value="1"/>
</dbReference>